<feature type="transmembrane region" description="Helical" evidence="7">
    <location>
        <begin position="263"/>
        <end position="283"/>
    </location>
</feature>
<feature type="transmembrane region" description="Helical" evidence="7">
    <location>
        <begin position="91"/>
        <end position="113"/>
    </location>
</feature>
<dbReference type="InterPro" id="IPR011701">
    <property type="entry name" value="MFS"/>
</dbReference>
<keyword evidence="6 7" id="KW-0472">Membrane</keyword>
<feature type="transmembrane region" description="Helical" evidence="7">
    <location>
        <begin position="154"/>
        <end position="176"/>
    </location>
</feature>
<feature type="transmembrane region" description="Helical" evidence="7">
    <location>
        <begin position="327"/>
        <end position="348"/>
    </location>
</feature>
<feature type="transmembrane region" description="Helical" evidence="7">
    <location>
        <begin position="7"/>
        <end position="30"/>
    </location>
</feature>
<dbReference type="PANTHER" id="PTHR43266:SF2">
    <property type="entry name" value="MAJOR FACILITATOR SUPERFAMILY (MFS) PROFILE DOMAIN-CONTAINING PROTEIN"/>
    <property type="match status" value="1"/>
</dbReference>
<feature type="transmembrane region" description="Helical" evidence="7">
    <location>
        <begin position="230"/>
        <end position="251"/>
    </location>
</feature>
<dbReference type="Pfam" id="PF07690">
    <property type="entry name" value="MFS_1"/>
    <property type="match status" value="1"/>
</dbReference>
<comment type="caution">
    <text evidence="8">The sequence shown here is derived from an EMBL/GenBank/DDBJ whole genome shotgun (WGS) entry which is preliminary data.</text>
</comment>
<dbReference type="InterPro" id="IPR036259">
    <property type="entry name" value="MFS_trans_sf"/>
</dbReference>
<feature type="transmembrane region" description="Helical" evidence="7">
    <location>
        <begin position="354"/>
        <end position="374"/>
    </location>
</feature>
<accession>A0ABQ5UWT6</accession>
<evidence type="ECO:0000256" key="2">
    <source>
        <dbReference type="ARBA" id="ARBA00022448"/>
    </source>
</evidence>
<keyword evidence="3" id="KW-1003">Cell membrane</keyword>
<keyword evidence="9" id="KW-1185">Reference proteome</keyword>
<keyword evidence="5 7" id="KW-1133">Transmembrane helix</keyword>
<sequence>MYKLLAIMAVAAITASLDLISILTFAGYVLEADAKGVAFIAVAMFLPLAVLGKFYGQLAQRFAARDLMLASLGLRGVATGLMFFVSDVPSLVLLVLFRSTAIGLFYPTVAALAEQFQKHGKFAAWTNLTNSGARVLAPLVGGVLGVLVGEKYVFVASAAACILVLPLVFSLQSATAQADEQMAKPQREGVRIDVRTWLLMGLPIVGVSGLSVMMSNLMPYTLNLFEVPKIALSIALSLSAATGLLTNLAFVRWGKKPEGFPSNMVGLSWIGVCLGFVGLAAVVQTSLAFLLIPILFTVLTLAKTCFTVSILGYVFQQPKNKAAQLAAFDQSLGSMAGMVTTLVGAFSLVGPSPIPMMFVAASLGGGVCFMWWVFVGRANRFALAASS</sequence>
<evidence type="ECO:0008006" key="10">
    <source>
        <dbReference type="Google" id="ProtNLM"/>
    </source>
</evidence>
<feature type="transmembrane region" description="Helical" evidence="7">
    <location>
        <begin position="125"/>
        <end position="148"/>
    </location>
</feature>
<keyword evidence="2" id="KW-0813">Transport</keyword>
<gene>
    <name evidence="8" type="ORF">GCM10007879_31100</name>
</gene>
<proteinExistence type="predicted"/>
<keyword evidence="4 7" id="KW-0812">Transmembrane</keyword>
<dbReference type="Gene3D" id="1.20.1250.20">
    <property type="entry name" value="MFS general substrate transporter like domains"/>
    <property type="match status" value="1"/>
</dbReference>
<dbReference type="RefSeq" id="WP_284365958.1">
    <property type="nucleotide sequence ID" value="NZ_BSNI01000002.1"/>
</dbReference>
<evidence type="ECO:0000256" key="6">
    <source>
        <dbReference type="ARBA" id="ARBA00023136"/>
    </source>
</evidence>
<evidence type="ECO:0000256" key="3">
    <source>
        <dbReference type="ARBA" id="ARBA00022475"/>
    </source>
</evidence>
<protein>
    <recommendedName>
        <fullName evidence="10">MFS transporter</fullName>
    </recommendedName>
</protein>
<organism evidence="8 9">
    <name type="scientific">Maritalea porphyrae</name>
    <dbReference type="NCBI Taxonomy" id="880732"/>
    <lineage>
        <taxon>Bacteria</taxon>
        <taxon>Pseudomonadati</taxon>
        <taxon>Pseudomonadota</taxon>
        <taxon>Alphaproteobacteria</taxon>
        <taxon>Hyphomicrobiales</taxon>
        <taxon>Devosiaceae</taxon>
        <taxon>Maritalea</taxon>
    </lineage>
</organism>
<dbReference type="SUPFAM" id="SSF103473">
    <property type="entry name" value="MFS general substrate transporter"/>
    <property type="match status" value="1"/>
</dbReference>
<evidence type="ECO:0000256" key="4">
    <source>
        <dbReference type="ARBA" id="ARBA00022692"/>
    </source>
</evidence>
<evidence type="ECO:0000256" key="1">
    <source>
        <dbReference type="ARBA" id="ARBA00004651"/>
    </source>
</evidence>
<evidence type="ECO:0000256" key="5">
    <source>
        <dbReference type="ARBA" id="ARBA00022989"/>
    </source>
</evidence>
<feature type="transmembrane region" description="Helical" evidence="7">
    <location>
        <begin position="197"/>
        <end position="218"/>
    </location>
</feature>
<reference evidence="8" key="2">
    <citation type="submission" date="2023-01" db="EMBL/GenBank/DDBJ databases">
        <title>Draft genome sequence of Maritalea porphyrae strain NBRC 107169.</title>
        <authorList>
            <person name="Sun Q."/>
            <person name="Mori K."/>
        </authorList>
    </citation>
    <scope>NUCLEOTIDE SEQUENCE</scope>
    <source>
        <strain evidence="8">NBRC 107169</strain>
    </source>
</reference>
<feature type="transmembrane region" description="Helical" evidence="7">
    <location>
        <begin position="36"/>
        <end position="55"/>
    </location>
</feature>
<feature type="transmembrane region" description="Helical" evidence="7">
    <location>
        <begin position="289"/>
        <end position="315"/>
    </location>
</feature>
<evidence type="ECO:0000313" key="8">
    <source>
        <dbReference type="EMBL" id="GLQ18861.1"/>
    </source>
</evidence>
<feature type="transmembrane region" description="Helical" evidence="7">
    <location>
        <begin position="67"/>
        <end position="85"/>
    </location>
</feature>
<evidence type="ECO:0000256" key="7">
    <source>
        <dbReference type="SAM" id="Phobius"/>
    </source>
</evidence>
<dbReference type="PANTHER" id="PTHR43266">
    <property type="entry name" value="MACROLIDE-EFFLUX PROTEIN"/>
    <property type="match status" value="1"/>
</dbReference>
<reference evidence="8" key="1">
    <citation type="journal article" date="2014" name="Int. J. Syst. Evol. Microbiol.">
        <title>Complete genome of a new Firmicutes species belonging to the dominant human colonic microbiota ('Ruminococcus bicirculans') reveals two chromosomes and a selective capacity to utilize plant glucans.</title>
        <authorList>
            <consortium name="NISC Comparative Sequencing Program"/>
            <person name="Wegmann U."/>
            <person name="Louis P."/>
            <person name="Goesmann A."/>
            <person name="Henrissat B."/>
            <person name="Duncan S.H."/>
            <person name="Flint H.J."/>
        </authorList>
    </citation>
    <scope>NUCLEOTIDE SEQUENCE</scope>
    <source>
        <strain evidence="8">NBRC 107169</strain>
    </source>
</reference>
<dbReference type="EMBL" id="BSNI01000002">
    <property type="protein sequence ID" value="GLQ18861.1"/>
    <property type="molecule type" value="Genomic_DNA"/>
</dbReference>
<dbReference type="Proteomes" id="UP001161405">
    <property type="component" value="Unassembled WGS sequence"/>
</dbReference>
<comment type="subcellular location">
    <subcellularLocation>
        <location evidence="1">Cell membrane</location>
        <topology evidence="1">Multi-pass membrane protein</topology>
    </subcellularLocation>
</comment>
<name>A0ABQ5UWT6_9HYPH</name>
<evidence type="ECO:0000313" key="9">
    <source>
        <dbReference type="Proteomes" id="UP001161405"/>
    </source>
</evidence>